<dbReference type="OrthoDB" id="9800801at2"/>
<dbReference type="EMBL" id="FQXH01000008">
    <property type="protein sequence ID" value="SHH13436.1"/>
    <property type="molecule type" value="Genomic_DNA"/>
</dbReference>
<evidence type="ECO:0000259" key="5">
    <source>
        <dbReference type="Pfam" id="PF01555"/>
    </source>
</evidence>
<gene>
    <name evidence="6" type="ORF">SAMN02744040_00948</name>
</gene>
<dbReference type="Gene3D" id="3.40.50.150">
    <property type="entry name" value="Vaccinia Virus protein VP39"/>
    <property type="match status" value="1"/>
</dbReference>
<sequence>MSDKLNKFKELLRTIFEMDKADLDFGIYRIMNQKRDEINKFLDEDLLPQVKDELSKLGSKDVEDKKKELEKLKITLEDAGVIAEETPKYQTLKNEIESSIDIASLENEIFSSLTNFFSRYYKEGDFISKRRYKEGVYAIPYEGEEVKLHWANADQYYVKSSENFRDYAFKLDDGKIVHFKVVEASTEKDNNKTQDGERRFVLNEEKFIDIINGELVIYFNFVIRPKGEKREKINEQTLKKLLESITANSPYKEFIGLFVNRPTEKNKKRTLLEKHLNDYTAKNTFDYFIHKDLGGFLRRELDFYIKNEVMFIDDIEEDEQKVIKSISKVKVIKKIGNKIIKFLEQLENFEKKLWEKKKFVIETNYCITLDKIDEKLYPEIINNKEQIKEWKELFAIDELDGYSEELNIDFLKKNPYLVLDTKFFDGGFNEKLLCDFENLDEEIDGLLIHSDNFHALNLLKEKYEQQVKCVYIDPPYNTNASKIAYKNGYEHSSWISLMESRLNLAKEFMAQNGIIQVAIDDYEFRYLNLLMESVFGRNNMISNIGIFTNPKGRDQEFIAQAHDYTIMYGKDKRYSETYNFELSEEEMKAKYSKGEGQESYRELPLKRTGSGKWREDRPYMFFPFLYDEKKDVTLIIPKEEYDKIYDKDTDSFDDVFLMELKNKYEMKGFIFILPTDSNGSYLRWRWGYESCVKGIENGSLFTKKTNAGKYNIYEKNMGDAYYTPKSLWIGEKYDASSKGTNLLNSIIPNNPFDYPKSLYTVEDNLIIGSNDNSLVLDFFAGSGTTGHAVINLNREGKGKRKYILVEMGEYFNTVTKPRIQKVIYSKDWKNGKPVSREGSSHIFKYIKLESYEDTLNNLLLRNDIDRLLLESNKDFKEDYMLSYMLDVETKGSNSLLNVDKFNNPFRYTLNIERNLETKKVNVDLVETFNYLIGLKVNRIEKTQKFNAISSNEGEGANSVKLEQSKEGNYLFKEVEGYLPSGEKALIIWRTLTGDSVKDNAALDAYFLKKRYSTLDMEFDYIYVNGDNNLPNLKVNEDKWKVILIEDEFHKRMFEEKGL</sequence>
<evidence type="ECO:0000313" key="7">
    <source>
        <dbReference type="Proteomes" id="UP000242520"/>
    </source>
</evidence>
<dbReference type="STRING" id="1123350.SAMN02744040_00948"/>
<dbReference type="Pfam" id="PF01555">
    <property type="entry name" value="N6_N4_Mtase"/>
    <property type="match status" value="1"/>
</dbReference>
<dbReference type="RefSeq" id="WP_072724161.1">
    <property type="nucleotide sequence ID" value="NZ_FQXH01000008.1"/>
</dbReference>
<dbReference type="SUPFAM" id="SSF53335">
    <property type="entry name" value="S-adenosyl-L-methionine-dependent methyltransferases"/>
    <property type="match status" value="1"/>
</dbReference>
<dbReference type="GO" id="GO:0009307">
    <property type="term" value="P:DNA restriction-modification system"/>
    <property type="evidence" value="ECO:0007669"/>
    <property type="project" value="UniProtKB-KW"/>
</dbReference>
<dbReference type="InterPro" id="IPR002052">
    <property type="entry name" value="DNA_methylase_N6_adenine_CS"/>
</dbReference>
<dbReference type="InterPro" id="IPR029063">
    <property type="entry name" value="SAM-dependent_MTases_sf"/>
</dbReference>
<dbReference type="InterPro" id="IPR002941">
    <property type="entry name" value="DNA_methylase_N4/N6"/>
</dbReference>
<comment type="similarity">
    <text evidence="1">Belongs to the N(4)/N(6)-methyltransferase family.</text>
</comment>
<protein>
    <submittedName>
        <fullName evidence="6">Adenine-specific DNA-methyltransferase</fullName>
    </submittedName>
</protein>
<accession>A0A1M5QHQ8</accession>
<organism evidence="6 7">
    <name type="scientific">Tepidibacter thalassicus DSM 15285</name>
    <dbReference type="NCBI Taxonomy" id="1123350"/>
    <lineage>
        <taxon>Bacteria</taxon>
        <taxon>Bacillati</taxon>
        <taxon>Bacillota</taxon>
        <taxon>Clostridia</taxon>
        <taxon>Peptostreptococcales</taxon>
        <taxon>Peptostreptococcaceae</taxon>
        <taxon>Tepidibacter</taxon>
    </lineage>
</organism>
<evidence type="ECO:0000256" key="4">
    <source>
        <dbReference type="ARBA" id="ARBA00022747"/>
    </source>
</evidence>
<dbReference type="AlphaFoldDB" id="A0A1M5QHQ8"/>
<keyword evidence="4" id="KW-0680">Restriction system</keyword>
<dbReference type="PROSITE" id="PS00092">
    <property type="entry name" value="N6_MTASE"/>
    <property type="match status" value="1"/>
</dbReference>
<keyword evidence="7" id="KW-1185">Reference proteome</keyword>
<keyword evidence="2 6" id="KW-0489">Methyltransferase</keyword>
<dbReference type="PRINTS" id="PR00508">
    <property type="entry name" value="S21N4MTFRASE"/>
</dbReference>
<dbReference type="GO" id="GO:0032259">
    <property type="term" value="P:methylation"/>
    <property type="evidence" value="ECO:0007669"/>
    <property type="project" value="UniProtKB-KW"/>
</dbReference>
<dbReference type="GO" id="GO:0008170">
    <property type="term" value="F:N-methyltransferase activity"/>
    <property type="evidence" value="ECO:0007669"/>
    <property type="project" value="InterPro"/>
</dbReference>
<evidence type="ECO:0000256" key="1">
    <source>
        <dbReference type="ARBA" id="ARBA00006594"/>
    </source>
</evidence>
<evidence type="ECO:0000256" key="3">
    <source>
        <dbReference type="ARBA" id="ARBA00022679"/>
    </source>
</evidence>
<feature type="domain" description="DNA methylase N-4/N-6" evidence="5">
    <location>
        <begin position="467"/>
        <end position="811"/>
    </location>
</feature>
<dbReference type="GO" id="GO:0003677">
    <property type="term" value="F:DNA binding"/>
    <property type="evidence" value="ECO:0007669"/>
    <property type="project" value="InterPro"/>
</dbReference>
<name>A0A1M5QHQ8_9FIRM</name>
<proteinExistence type="inferred from homology"/>
<dbReference type="InterPro" id="IPR001091">
    <property type="entry name" value="RM_Methyltransferase"/>
</dbReference>
<evidence type="ECO:0000313" key="6">
    <source>
        <dbReference type="EMBL" id="SHH13436.1"/>
    </source>
</evidence>
<dbReference type="Proteomes" id="UP000242520">
    <property type="component" value="Unassembled WGS sequence"/>
</dbReference>
<evidence type="ECO:0000256" key="2">
    <source>
        <dbReference type="ARBA" id="ARBA00022603"/>
    </source>
</evidence>
<keyword evidence="3 6" id="KW-0808">Transferase</keyword>
<reference evidence="7" key="1">
    <citation type="submission" date="2016-11" db="EMBL/GenBank/DDBJ databases">
        <authorList>
            <person name="Varghese N."/>
            <person name="Submissions S."/>
        </authorList>
    </citation>
    <scope>NUCLEOTIDE SEQUENCE [LARGE SCALE GENOMIC DNA]</scope>
    <source>
        <strain evidence="7">DSM 15285</strain>
    </source>
</reference>